<accession>A8S1K7</accession>
<comment type="caution">
    <text evidence="1">The sequence shown here is derived from an EMBL/GenBank/DDBJ whole genome shotgun (WGS) entry which is preliminary data.</text>
</comment>
<organism evidence="1 2">
    <name type="scientific">Enterocloster bolteae (strain ATCC BAA-613 / DSM 15670 / CCUG 46953 / JCM 12243 / WAL 16351)</name>
    <name type="common">Clostridium bolteae</name>
    <dbReference type="NCBI Taxonomy" id="411902"/>
    <lineage>
        <taxon>Bacteria</taxon>
        <taxon>Bacillati</taxon>
        <taxon>Bacillota</taxon>
        <taxon>Clostridia</taxon>
        <taxon>Lachnospirales</taxon>
        <taxon>Lachnospiraceae</taxon>
        <taxon>Enterocloster</taxon>
    </lineage>
</organism>
<evidence type="ECO:0000313" key="1">
    <source>
        <dbReference type="EMBL" id="EDP13518.1"/>
    </source>
</evidence>
<proteinExistence type="predicted"/>
<reference evidence="1 2" key="2">
    <citation type="submission" date="2007-09" db="EMBL/GenBank/DDBJ databases">
        <title>Draft genome sequence of Clostridium bolteae (ATCC BAA-613).</title>
        <authorList>
            <person name="Sudarsanam P."/>
            <person name="Ley R."/>
            <person name="Guruge J."/>
            <person name="Turnbaugh P.J."/>
            <person name="Mahowald M."/>
            <person name="Liep D."/>
            <person name="Gordon J."/>
        </authorList>
    </citation>
    <scope>NUCLEOTIDE SEQUENCE [LARGE SCALE GENOMIC DNA]</scope>
    <source>
        <strain evidence="2">ATCC BAA-613 / DSM 15670 / CCUG 46953 / JCM 12243 / WAL 16351</strain>
    </source>
</reference>
<dbReference type="PaxDb" id="411902-CLOBOL_06083"/>
<dbReference type="EMBL" id="ABCC02000047">
    <property type="protein sequence ID" value="EDP13518.1"/>
    <property type="molecule type" value="Genomic_DNA"/>
</dbReference>
<reference evidence="1 2" key="1">
    <citation type="submission" date="2007-08" db="EMBL/GenBank/DDBJ databases">
        <authorList>
            <person name="Fulton L."/>
            <person name="Clifton S."/>
            <person name="Fulton B."/>
            <person name="Xu J."/>
            <person name="Minx P."/>
            <person name="Pepin K.H."/>
            <person name="Johnson M."/>
            <person name="Thiruvilangam P."/>
            <person name="Bhonagiri V."/>
            <person name="Nash W.E."/>
            <person name="Mardis E.R."/>
            <person name="Wilson R.K."/>
        </authorList>
    </citation>
    <scope>NUCLEOTIDE SEQUENCE [LARGE SCALE GENOMIC DNA]</scope>
    <source>
        <strain evidence="2">ATCC BAA-613 / DSM 15670 / CCUG 46953 / JCM 12243 / WAL 16351</strain>
    </source>
</reference>
<protein>
    <submittedName>
        <fullName evidence="1">Uncharacterized protein</fullName>
    </submittedName>
</protein>
<dbReference type="AlphaFoldDB" id="A8S1K7"/>
<evidence type="ECO:0000313" key="2">
    <source>
        <dbReference type="Proteomes" id="UP000005396"/>
    </source>
</evidence>
<sequence>MFLMFNFKTQYDKLDVDYAAFVFYIFVIPGGSL</sequence>
<dbReference type="HOGENOM" id="CLU_3381266_0_0_9"/>
<name>A8S1K7_ENTBW</name>
<dbReference type="Proteomes" id="UP000005396">
    <property type="component" value="Unassembled WGS sequence"/>
</dbReference>
<gene>
    <name evidence="1" type="ORF">CLOBOL_06083</name>
</gene>